<dbReference type="PANTHER" id="PTHR40636:SF1">
    <property type="entry name" value="CSBD-LIKE DOMAIN-CONTAINING PROTEIN"/>
    <property type="match status" value="1"/>
</dbReference>
<evidence type="ECO:0000256" key="1">
    <source>
        <dbReference type="SAM" id="MobiDB-lite"/>
    </source>
</evidence>
<feature type="non-terminal residue" evidence="2">
    <location>
        <position position="1"/>
    </location>
</feature>
<reference evidence="2" key="2">
    <citation type="submission" date="2021-08" db="EMBL/GenBank/DDBJ databases">
        <authorList>
            <person name="Gostincar C."/>
            <person name="Sun X."/>
            <person name="Song Z."/>
            <person name="Gunde-Cimerman N."/>
        </authorList>
    </citation>
    <scope>NUCLEOTIDE SEQUENCE</scope>
    <source>
        <strain evidence="2">EXF-9911</strain>
    </source>
</reference>
<protein>
    <submittedName>
        <fullName evidence="2">Uncharacterized protein</fullName>
    </submittedName>
</protein>
<feature type="region of interest" description="Disordered" evidence="1">
    <location>
        <begin position="168"/>
        <end position="198"/>
    </location>
</feature>
<gene>
    <name evidence="2" type="ORF">KCU76_g8546</name>
</gene>
<evidence type="ECO:0000313" key="3">
    <source>
        <dbReference type="Proteomes" id="UP000779574"/>
    </source>
</evidence>
<sequence length="198" mass="20000">MPIGENKNSGVAGGVTAVTSTIGNGVGGLLGTVGGVTGAAARGIGNTVTGVTGNTGKPLGDALASLGNGVEDGTNNIARGIEAAGQGKKACEVFNCLLCISSVLSREIIMGLCADDPRVQKGLADLLHSLAALIRCISLCLLAYTAKVVFTAVGKALTYDATRNGLHRNMNNSSSPSISHVYGVDSSRRKPEEEEKGS</sequence>
<feature type="compositionally biased region" description="Basic and acidic residues" evidence="1">
    <location>
        <begin position="186"/>
        <end position="198"/>
    </location>
</feature>
<dbReference type="AlphaFoldDB" id="A0A9P8EH39"/>
<proteinExistence type="predicted"/>
<accession>A0A9P8EH39</accession>
<dbReference type="OrthoDB" id="2565331at2759"/>
<dbReference type="PANTHER" id="PTHR40636">
    <property type="entry name" value="CSBD-LIKE DOMAIN-CONTAINING PROTEIN"/>
    <property type="match status" value="1"/>
</dbReference>
<reference evidence="2" key="1">
    <citation type="journal article" date="2021" name="J Fungi (Basel)">
        <title>Virulence traits and population genomics of the black yeast Aureobasidium melanogenum.</title>
        <authorList>
            <person name="Cernosa A."/>
            <person name="Sun X."/>
            <person name="Gostincar C."/>
            <person name="Fang C."/>
            <person name="Gunde-Cimerman N."/>
            <person name="Song Z."/>
        </authorList>
    </citation>
    <scope>NUCLEOTIDE SEQUENCE</scope>
    <source>
        <strain evidence="2">EXF-9911</strain>
    </source>
</reference>
<evidence type="ECO:0000313" key="2">
    <source>
        <dbReference type="EMBL" id="KAG9689899.1"/>
    </source>
</evidence>
<feature type="compositionally biased region" description="Polar residues" evidence="1">
    <location>
        <begin position="169"/>
        <end position="178"/>
    </location>
</feature>
<organism evidence="2 3">
    <name type="scientific">Aureobasidium melanogenum</name>
    <name type="common">Aureobasidium pullulans var. melanogenum</name>
    <dbReference type="NCBI Taxonomy" id="46634"/>
    <lineage>
        <taxon>Eukaryota</taxon>
        <taxon>Fungi</taxon>
        <taxon>Dikarya</taxon>
        <taxon>Ascomycota</taxon>
        <taxon>Pezizomycotina</taxon>
        <taxon>Dothideomycetes</taxon>
        <taxon>Dothideomycetidae</taxon>
        <taxon>Dothideales</taxon>
        <taxon>Saccotheciaceae</taxon>
        <taxon>Aureobasidium</taxon>
    </lineage>
</organism>
<dbReference type="Proteomes" id="UP000779574">
    <property type="component" value="Unassembled WGS sequence"/>
</dbReference>
<comment type="caution">
    <text evidence="2">The sequence shown here is derived from an EMBL/GenBank/DDBJ whole genome shotgun (WGS) entry which is preliminary data.</text>
</comment>
<name>A0A9P8EH39_AURME</name>
<dbReference type="EMBL" id="JAHFXF010000331">
    <property type="protein sequence ID" value="KAG9689899.1"/>
    <property type="molecule type" value="Genomic_DNA"/>
</dbReference>